<dbReference type="CDD" id="cd08971">
    <property type="entry name" value="AcNei2_N"/>
    <property type="match status" value="1"/>
</dbReference>
<evidence type="ECO:0000256" key="9">
    <source>
        <dbReference type="ARBA" id="ARBA00023204"/>
    </source>
</evidence>
<keyword evidence="17" id="KW-1185">Reference proteome</keyword>
<dbReference type="SUPFAM" id="SSF57716">
    <property type="entry name" value="Glucocorticoid receptor-like (DNA-binding domain)"/>
    <property type="match status" value="1"/>
</dbReference>
<protein>
    <recommendedName>
        <fullName evidence="2">DNA-(apurinic or apyrimidinic site) lyase</fullName>
        <ecNumber evidence="2">4.2.99.18</ecNumber>
    </recommendedName>
</protein>
<sequence>MPEGDSVYRATARLHRALAGKTIVRSDFRVPSLSTVDLAGYMVSEVVPRGKHLLVRLHPPTDPDPAFNHPPLTLHSHLLMEGRWDLYGSGDRFKRPAHTARVVLQFTGITAVGFDIAQVKLVPTADEQELVGHLGPDLLGTDWDAQQAAANFRAQPQRGIGEALLDQRLMAGVGNIYRSEVLFLTRLHPLTLVGQVVGLEKAIEMSRRLLEVNKDRPRRVTTGLARTREPYWVYGRAGKPCLRCGTTIQVLKIAAEDSGLERDCYLCPSCQPAPRS</sequence>
<evidence type="ECO:0000256" key="11">
    <source>
        <dbReference type="ARBA" id="ARBA00023268"/>
    </source>
</evidence>
<dbReference type="InterPro" id="IPR010979">
    <property type="entry name" value="Ribosomal_uS13-like_H2TH"/>
</dbReference>
<evidence type="ECO:0000256" key="3">
    <source>
        <dbReference type="ARBA" id="ARBA00022723"/>
    </source>
</evidence>
<dbReference type="PROSITE" id="PS51066">
    <property type="entry name" value="ZF_FPG_2"/>
    <property type="match status" value="1"/>
</dbReference>
<dbReference type="Proteomes" id="UP000316242">
    <property type="component" value="Unassembled WGS sequence"/>
</dbReference>
<dbReference type="Pfam" id="PF06831">
    <property type="entry name" value="H2TH"/>
    <property type="match status" value="1"/>
</dbReference>
<keyword evidence="16" id="KW-0255">Endonuclease</keyword>
<evidence type="ECO:0000256" key="1">
    <source>
        <dbReference type="ARBA" id="ARBA00009409"/>
    </source>
</evidence>
<dbReference type="EMBL" id="BJNE01000004">
    <property type="protein sequence ID" value="GEC12099.1"/>
    <property type="molecule type" value="Genomic_DNA"/>
</dbReference>
<dbReference type="RefSeq" id="WP_141356830.1">
    <property type="nucleotide sequence ID" value="NZ_BAAAWM010000001.1"/>
</dbReference>
<keyword evidence="9" id="KW-0234">DNA repair</keyword>
<organism evidence="16 17">
    <name type="scientific">Glutamicibacter nicotianae</name>
    <name type="common">Arthrobacter nicotianae</name>
    <dbReference type="NCBI Taxonomy" id="37929"/>
    <lineage>
        <taxon>Bacteria</taxon>
        <taxon>Bacillati</taxon>
        <taxon>Actinomycetota</taxon>
        <taxon>Actinomycetes</taxon>
        <taxon>Micrococcales</taxon>
        <taxon>Micrococcaceae</taxon>
        <taxon>Glutamicibacter</taxon>
    </lineage>
</organism>
<keyword evidence="16" id="KW-0540">Nuclease</keyword>
<dbReference type="InterPro" id="IPR044090">
    <property type="entry name" value="Nei2_N"/>
</dbReference>
<evidence type="ECO:0000256" key="5">
    <source>
        <dbReference type="ARBA" id="ARBA00022771"/>
    </source>
</evidence>
<dbReference type="InterPro" id="IPR012319">
    <property type="entry name" value="FPG_cat"/>
</dbReference>
<accession>A0ABQ0RJW8</accession>
<evidence type="ECO:0000256" key="7">
    <source>
        <dbReference type="ARBA" id="ARBA00022833"/>
    </source>
</evidence>
<dbReference type="Gene3D" id="1.10.8.50">
    <property type="match status" value="1"/>
</dbReference>
<dbReference type="Pfam" id="PF01149">
    <property type="entry name" value="Fapy_DNA_glyco"/>
    <property type="match status" value="1"/>
</dbReference>
<dbReference type="SMART" id="SM00898">
    <property type="entry name" value="Fapy_DNA_glyco"/>
    <property type="match status" value="1"/>
</dbReference>
<dbReference type="SUPFAM" id="SSF81624">
    <property type="entry name" value="N-terminal domain of MutM-like DNA repair proteins"/>
    <property type="match status" value="1"/>
</dbReference>
<keyword evidence="12" id="KW-0326">Glycosidase</keyword>
<dbReference type="EC" id="4.2.99.18" evidence="2"/>
<dbReference type="InterPro" id="IPR015886">
    <property type="entry name" value="H2TH_FPG"/>
</dbReference>
<evidence type="ECO:0000256" key="12">
    <source>
        <dbReference type="ARBA" id="ARBA00023295"/>
    </source>
</evidence>
<dbReference type="PROSITE" id="PS51068">
    <property type="entry name" value="FPG_CAT"/>
    <property type="match status" value="1"/>
</dbReference>
<keyword evidence="4" id="KW-0227">DNA damage</keyword>
<evidence type="ECO:0000313" key="17">
    <source>
        <dbReference type="Proteomes" id="UP000316242"/>
    </source>
</evidence>
<keyword evidence="5 13" id="KW-0863">Zinc-finger</keyword>
<dbReference type="Gene3D" id="3.20.190.10">
    <property type="entry name" value="MutM-like, N-terminal"/>
    <property type="match status" value="1"/>
</dbReference>
<evidence type="ECO:0000256" key="6">
    <source>
        <dbReference type="ARBA" id="ARBA00022801"/>
    </source>
</evidence>
<evidence type="ECO:0000256" key="8">
    <source>
        <dbReference type="ARBA" id="ARBA00023125"/>
    </source>
</evidence>
<reference evidence="16 17" key="1">
    <citation type="submission" date="2019-06" db="EMBL/GenBank/DDBJ databases">
        <title>Whole genome shotgun sequence of Glutamicibacter nicotianae NBRC 14234.</title>
        <authorList>
            <person name="Hosoyama A."/>
            <person name="Uohara A."/>
            <person name="Ohji S."/>
            <person name="Ichikawa N."/>
        </authorList>
    </citation>
    <scope>NUCLEOTIDE SEQUENCE [LARGE SCALE GENOMIC DNA]</scope>
    <source>
        <strain evidence="16 17">NBRC 14234</strain>
    </source>
</reference>
<keyword evidence="6" id="KW-0378">Hydrolase</keyword>
<dbReference type="InterPro" id="IPR000214">
    <property type="entry name" value="Znf_DNA_glyclase/AP_lyase"/>
</dbReference>
<dbReference type="SMART" id="SM01232">
    <property type="entry name" value="H2TH"/>
    <property type="match status" value="1"/>
</dbReference>
<keyword evidence="3" id="KW-0479">Metal-binding</keyword>
<keyword evidence="7" id="KW-0862">Zinc</keyword>
<comment type="similarity">
    <text evidence="1">Belongs to the FPG family.</text>
</comment>
<evidence type="ECO:0000259" key="14">
    <source>
        <dbReference type="PROSITE" id="PS51066"/>
    </source>
</evidence>
<dbReference type="GO" id="GO:0004519">
    <property type="term" value="F:endonuclease activity"/>
    <property type="evidence" value="ECO:0007669"/>
    <property type="project" value="UniProtKB-KW"/>
</dbReference>
<proteinExistence type="inferred from homology"/>
<evidence type="ECO:0000313" key="16">
    <source>
        <dbReference type="EMBL" id="GEC12099.1"/>
    </source>
</evidence>
<keyword evidence="11" id="KW-0511">Multifunctional enzyme</keyword>
<feature type="domain" description="FPG-type" evidence="14">
    <location>
        <begin position="232"/>
        <end position="272"/>
    </location>
</feature>
<dbReference type="InterPro" id="IPR035937">
    <property type="entry name" value="FPG_N"/>
</dbReference>
<evidence type="ECO:0000256" key="2">
    <source>
        <dbReference type="ARBA" id="ARBA00012720"/>
    </source>
</evidence>
<evidence type="ECO:0000256" key="10">
    <source>
        <dbReference type="ARBA" id="ARBA00023239"/>
    </source>
</evidence>
<evidence type="ECO:0000259" key="15">
    <source>
        <dbReference type="PROSITE" id="PS51068"/>
    </source>
</evidence>
<evidence type="ECO:0000256" key="13">
    <source>
        <dbReference type="PROSITE-ProRule" id="PRU00391"/>
    </source>
</evidence>
<dbReference type="SUPFAM" id="SSF46946">
    <property type="entry name" value="S13-like H2TH domain"/>
    <property type="match status" value="1"/>
</dbReference>
<feature type="domain" description="Formamidopyrimidine-DNA glycosylase catalytic" evidence="15">
    <location>
        <begin position="2"/>
        <end position="100"/>
    </location>
</feature>
<comment type="caution">
    <text evidence="16">The sequence shown here is derived from an EMBL/GenBank/DDBJ whole genome shotgun (WGS) entry which is preliminary data.</text>
</comment>
<dbReference type="PANTHER" id="PTHR42697:SF1">
    <property type="entry name" value="ENDONUCLEASE 8"/>
    <property type="match status" value="1"/>
</dbReference>
<evidence type="ECO:0000256" key="4">
    <source>
        <dbReference type="ARBA" id="ARBA00022763"/>
    </source>
</evidence>
<name>A0ABQ0RJW8_GLUNI</name>
<keyword evidence="8" id="KW-0238">DNA-binding</keyword>
<gene>
    <name evidence="16" type="primary">nei</name>
    <name evidence="16" type="ORF">ANI01nite_13020</name>
</gene>
<keyword evidence="10" id="KW-0456">Lyase</keyword>
<dbReference type="PANTHER" id="PTHR42697">
    <property type="entry name" value="ENDONUCLEASE 8"/>
    <property type="match status" value="1"/>
</dbReference>